<protein>
    <recommendedName>
        <fullName evidence="3">Natural product</fullName>
    </recommendedName>
</protein>
<proteinExistence type="predicted"/>
<reference evidence="1 2" key="1">
    <citation type="submission" date="2018-05" db="EMBL/GenBank/DDBJ databases">
        <title>Genomic Encyclopedia of Archaeal and Bacterial Type Strains, Phase II (KMG-II): from individual species to whole genera.</title>
        <authorList>
            <person name="Goeker M."/>
        </authorList>
    </citation>
    <scope>NUCLEOTIDE SEQUENCE [LARGE SCALE GENOMIC DNA]</scope>
    <source>
        <strain evidence="1 2">DSM 22214</strain>
    </source>
</reference>
<evidence type="ECO:0000313" key="1">
    <source>
        <dbReference type="EMBL" id="PWK18075.1"/>
    </source>
</evidence>
<accession>A0A316DJG8</accession>
<evidence type="ECO:0000313" key="2">
    <source>
        <dbReference type="Proteomes" id="UP000245489"/>
    </source>
</evidence>
<comment type="caution">
    <text evidence="1">The sequence shown here is derived from an EMBL/GenBank/DDBJ whole genome shotgun (WGS) entry which is preliminary data.</text>
</comment>
<dbReference type="EMBL" id="QGGO01000032">
    <property type="protein sequence ID" value="PWK18075.1"/>
    <property type="molecule type" value="Genomic_DNA"/>
</dbReference>
<dbReference type="NCBIfam" id="NF038153">
    <property type="entry name" value="lant_leader_L1a"/>
    <property type="match status" value="1"/>
</dbReference>
<evidence type="ECO:0008006" key="3">
    <source>
        <dbReference type="Google" id="ProtNLM"/>
    </source>
</evidence>
<keyword evidence="2" id="KW-1185">Reference proteome</keyword>
<name>A0A316DJG8_9BACT</name>
<sequence>MKKQIQIDKLSLDKETVSRLDEEQLKNFLGGGAPDSISCNKAVAAEEDEELGWNSCCNNSCN</sequence>
<dbReference type="RefSeq" id="WP_109744887.1">
    <property type="nucleotide sequence ID" value="NZ_QGGO01000032.1"/>
</dbReference>
<gene>
    <name evidence="1" type="ORF">LV89_04226</name>
</gene>
<dbReference type="Proteomes" id="UP000245489">
    <property type="component" value="Unassembled WGS sequence"/>
</dbReference>
<organism evidence="1 2">
    <name type="scientific">Arcicella aurantiaca</name>
    <dbReference type="NCBI Taxonomy" id="591202"/>
    <lineage>
        <taxon>Bacteria</taxon>
        <taxon>Pseudomonadati</taxon>
        <taxon>Bacteroidota</taxon>
        <taxon>Cytophagia</taxon>
        <taxon>Cytophagales</taxon>
        <taxon>Flectobacillaceae</taxon>
        <taxon>Arcicella</taxon>
    </lineage>
</organism>
<dbReference type="AlphaFoldDB" id="A0A316DJG8"/>
<dbReference type="InterPro" id="IPR058238">
    <property type="entry name" value="Lant_leader_dom"/>
</dbReference>
<dbReference type="OrthoDB" id="965519at2"/>